<evidence type="ECO:0000256" key="6">
    <source>
        <dbReference type="SAM" id="Phobius"/>
    </source>
</evidence>
<dbReference type="EMBL" id="CP052909">
    <property type="protein sequence ID" value="QNJ97684.1"/>
    <property type="molecule type" value="Genomic_DNA"/>
</dbReference>
<evidence type="ECO:0000256" key="5">
    <source>
        <dbReference type="SAM" id="MobiDB-lite"/>
    </source>
</evidence>
<dbReference type="KEGG" id="alti:ALE3EI_1112"/>
<reference evidence="8 9" key="1">
    <citation type="submission" date="2020-04" db="EMBL/GenBank/DDBJ databases">
        <title>Genome sequence of Altibacter aquimarinus strain ALE3EI.</title>
        <authorList>
            <person name="Oh H.-M."/>
            <person name="Jang D."/>
        </authorList>
    </citation>
    <scope>NUCLEOTIDE SEQUENCE [LARGE SCALE GENOMIC DNA]</scope>
    <source>
        <strain evidence="8 9">ALE3EI</strain>
    </source>
</reference>
<dbReference type="Proteomes" id="UP000515514">
    <property type="component" value="Chromosome"/>
</dbReference>
<keyword evidence="9" id="KW-1185">Reference proteome</keyword>
<evidence type="ECO:0000256" key="4">
    <source>
        <dbReference type="ARBA" id="ARBA00023136"/>
    </source>
</evidence>
<evidence type="ECO:0000259" key="7">
    <source>
        <dbReference type="Pfam" id="PF05154"/>
    </source>
</evidence>
<dbReference type="InterPro" id="IPR007829">
    <property type="entry name" value="TM2"/>
</dbReference>
<dbReference type="GO" id="GO:0016020">
    <property type="term" value="C:membrane"/>
    <property type="evidence" value="ECO:0007669"/>
    <property type="project" value="UniProtKB-SubCell"/>
</dbReference>
<sequence>MSEENNTEGYDSTKKNTEETAGNVGDEAKSTANEFKEGWNQATNSADNKKLMAGILAIVLGAFGVHKFILGYNKEGIILVVLTVVGIATSCLFFGIFLYMAAGIVGLIEGIIYLTKSDEEFYQTYQVGKKPWF</sequence>
<evidence type="ECO:0000256" key="1">
    <source>
        <dbReference type="ARBA" id="ARBA00004141"/>
    </source>
</evidence>
<proteinExistence type="predicted"/>
<keyword evidence="3 6" id="KW-1133">Transmembrane helix</keyword>
<comment type="subcellular location">
    <subcellularLocation>
        <location evidence="1">Membrane</location>
        <topology evidence="1">Multi-pass membrane protein</topology>
    </subcellularLocation>
</comment>
<keyword evidence="4 6" id="KW-0472">Membrane</keyword>
<gene>
    <name evidence="8" type="ORF">ALE3EI_1112</name>
</gene>
<feature type="transmembrane region" description="Helical" evidence="6">
    <location>
        <begin position="51"/>
        <end position="70"/>
    </location>
</feature>
<dbReference type="AlphaFoldDB" id="A0A7G8PTL8"/>
<protein>
    <submittedName>
        <fullName evidence="8">Membrane protein</fullName>
    </submittedName>
</protein>
<keyword evidence="2 6" id="KW-0812">Transmembrane</keyword>
<dbReference type="Pfam" id="PF05154">
    <property type="entry name" value="TM2"/>
    <property type="match status" value="1"/>
</dbReference>
<dbReference type="RefSeq" id="WP_186991774.1">
    <property type="nucleotide sequence ID" value="NZ_CP052909.1"/>
</dbReference>
<organism evidence="8 9">
    <name type="scientific">Constantimarinum furrinae</name>
    <dbReference type="NCBI Taxonomy" id="2562285"/>
    <lineage>
        <taxon>Bacteria</taxon>
        <taxon>Pseudomonadati</taxon>
        <taxon>Bacteroidota</taxon>
        <taxon>Flavobacteriia</taxon>
        <taxon>Flavobacteriales</taxon>
        <taxon>Flavobacteriaceae</taxon>
        <taxon>Altibacter/Constantimarinum group</taxon>
        <taxon>Constantimarinum</taxon>
    </lineage>
</organism>
<accession>A0A7G8PTL8</accession>
<evidence type="ECO:0000256" key="3">
    <source>
        <dbReference type="ARBA" id="ARBA00022989"/>
    </source>
</evidence>
<feature type="region of interest" description="Disordered" evidence="5">
    <location>
        <begin position="1"/>
        <end position="28"/>
    </location>
</feature>
<evidence type="ECO:0000313" key="8">
    <source>
        <dbReference type="EMBL" id="QNJ97684.1"/>
    </source>
</evidence>
<evidence type="ECO:0000256" key="2">
    <source>
        <dbReference type="ARBA" id="ARBA00022692"/>
    </source>
</evidence>
<name>A0A7G8PTL8_9FLAO</name>
<feature type="transmembrane region" description="Helical" evidence="6">
    <location>
        <begin position="76"/>
        <end position="108"/>
    </location>
</feature>
<evidence type="ECO:0000313" key="9">
    <source>
        <dbReference type="Proteomes" id="UP000515514"/>
    </source>
</evidence>
<feature type="domain" description="TM2" evidence="7">
    <location>
        <begin position="47"/>
        <end position="96"/>
    </location>
</feature>